<reference evidence="7" key="1">
    <citation type="submission" date="2022-10" db="EMBL/GenBank/DDBJ databases">
        <title>Catenovulum adriacola sp. nov. isolated in the Harbour of Susak.</title>
        <authorList>
            <person name="Schoch T."/>
            <person name="Reich S.J."/>
            <person name="Stoeferle S."/>
            <person name="Flaiz M."/>
            <person name="Kazda M."/>
            <person name="Riedel C.U."/>
            <person name="Duerre P."/>
        </authorList>
    </citation>
    <scope>NUCLEOTIDE SEQUENCE</scope>
    <source>
        <strain evidence="7">TS8</strain>
    </source>
</reference>
<evidence type="ECO:0000256" key="1">
    <source>
        <dbReference type="ARBA" id="ARBA00004370"/>
    </source>
</evidence>
<keyword evidence="3 5" id="KW-1133">Transmembrane helix</keyword>
<dbReference type="Pfam" id="PF04116">
    <property type="entry name" value="FA_hydroxylase"/>
    <property type="match status" value="1"/>
</dbReference>
<accession>A0ABY7APQ7</accession>
<protein>
    <submittedName>
        <fullName evidence="7">Sterol desaturase family protein</fullName>
    </submittedName>
</protein>
<evidence type="ECO:0000256" key="3">
    <source>
        <dbReference type="ARBA" id="ARBA00022989"/>
    </source>
</evidence>
<dbReference type="InterPro" id="IPR006694">
    <property type="entry name" value="Fatty_acid_hydroxylase"/>
</dbReference>
<evidence type="ECO:0000313" key="7">
    <source>
        <dbReference type="EMBL" id="WAJ71549.1"/>
    </source>
</evidence>
<evidence type="ECO:0000256" key="4">
    <source>
        <dbReference type="ARBA" id="ARBA00023136"/>
    </source>
</evidence>
<evidence type="ECO:0000259" key="6">
    <source>
        <dbReference type="Pfam" id="PF04116"/>
    </source>
</evidence>
<dbReference type="PANTHER" id="PTHR11863">
    <property type="entry name" value="STEROL DESATURASE"/>
    <property type="match status" value="1"/>
</dbReference>
<sequence length="320" mass="36805">MDLFDANKRMYWLYLLASLALAMSILMVKAYRTEKPKSFTGCLAAVFNSKIWWHRSAQTDYKLMLLNRVIKAVFVTPFLFASFPIAIFIYDSFSGVRGPANLISHSNINLFYFTLILFLLDDFTRFALHYVLHKVPFLWRFHQIHHSAEVLTPLTVFRSHPVEGALYAMRMTLVQGIAVGIGMLMFGPGLTMLDVLGANLFIFVFNILGANLRHSHIWLSWGKRIEYIFISPAQHQLHHSNNPVHFDCNFGTCLSIWDICARSHILAPKMKPFKLKFGCNNASGKYDSLIALYFYPFAPFYAKLTKLKMIFKKPSKAKLI</sequence>
<keyword evidence="4 5" id="KW-0472">Membrane</keyword>
<dbReference type="InterPro" id="IPR050307">
    <property type="entry name" value="Sterol_Desaturase_Related"/>
</dbReference>
<keyword evidence="2 5" id="KW-0812">Transmembrane</keyword>
<dbReference type="Proteomes" id="UP001163726">
    <property type="component" value="Chromosome"/>
</dbReference>
<comment type="subcellular location">
    <subcellularLocation>
        <location evidence="1">Membrane</location>
    </subcellularLocation>
</comment>
<evidence type="ECO:0000256" key="2">
    <source>
        <dbReference type="ARBA" id="ARBA00022692"/>
    </source>
</evidence>
<feature type="transmembrane region" description="Helical" evidence="5">
    <location>
        <begin position="12"/>
        <end position="31"/>
    </location>
</feature>
<feature type="domain" description="Fatty acid hydroxylase" evidence="6">
    <location>
        <begin position="115"/>
        <end position="260"/>
    </location>
</feature>
<gene>
    <name evidence="7" type="ORF">OLW01_07065</name>
</gene>
<feature type="transmembrane region" description="Helical" evidence="5">
    <location>
        <begin position="110"/>
        <end position="132"/>
    </location>
</feature>
<organism evidence="7 8">
    <name type="scientific">Catenovulum adriaticum</name>
    <dbReference type="NCBI Taxonomy" id="2984846"/>
    <lineage>
        <taxon>Bacteria</taxon>
        <taxon>Pseudomonadati</taxon>
        <taxon>Pseudomonadota</taxon>
        <taxon>Gammaproteobacteria</taxon>
        <taxon>Alteromonadales</taxon>
        <taxon>Alteromonadaceae</taxon>
        <taxon>Catenovulum</taxon>
    </lineage>
</organism>
<proteinExistence type="predicted"/>
<dbReference type="EMBL" id="CP109965">
    <property type="protein sequence ID" value="WAJ71549.1"/>
    <property type="molecule type" value="Genomic_DNA"/>
</dbReference>
<dbReference type="RefSeq" id="WP_268076107.1">
    <property type="nucleotide sequence ID" value="NZ_CP109965.1"/>
</dbReference>
<evidence type="ECO:0000256" key="5">
    <source>
        <dbReference type="SAM" id="Phobius"/>
    </source>
</evidence>
<keyword evidence="8" id="KW-1185">Reference proteome</keyword>
<evidence type="ECO:0000313" key="8">
    <source>
        <dbReference type="Proteomes" id="UP001163726"/>
    </source>
</evidence>
<name>A0ABY7APQ7_9ALTE</name>
<feature type="transmembrane region" description="Helical" evidence="5">
    <location>
        <begin position="69"/>
        <end position="90"/>
    </location>
</feature>